<feature type="signal peptide" evidence="2">
    <location>
        <begin position="1"/>
        <end position="21"/>
    </location>
</feature>
<dbReference type="HOGENOM" id="CLU_1364572_0_0_7"/>
<keyword evidence="1" id="KW-0472">Membrane</keyword>
<reference evidence="3 4" key="1">
    <citation type="submission" date="2009-01" db="EMBL/GenBank/DDBJ databases">
        <title>Complete sequence of Geobacter sp. FRC-32.</title>
        <authorList>
            <consortium name="US DOE Joint Genome Institute"/>
            <person name="Lucas S."/>
            <person name="Copeland A."/>
            <person name="Lapidus A."/>
            <person name="Glavina del Rio T."/>
            <person name="Dalin E."/>
            <person name="Tice H."/>
            <person name="Bruce D."/>
            <person name="Goodwin L."/>
            <person name="Pitluck S."/>
            <person name="Saunders E."/>
            <person name="Brettin T."/>
            <person name="Detter J.C."/>
            <person name="Han C."/>
            <person name="Larimer F."/>
            <person name="Land M."/>
            <person name="Hauser L."/>
            <person name="Kyrpides N."/>
            <person name="Ovchinnikova G."/>
            <person name="Kostka J."/>
            <person name="Richardson P."/>
        </authorList>
    </citation>
    <scope>NUCLEOTIDE SEQUENCE [LARGE SCALE GENOMIC DNA]</scope>
    <source>
        <strain evidence="4">DSM 22248 / JCM 15807 / FRC-32</strain>
    </source>
</reference>
<keyword evidence="1" id="KW-0812">Transmembrane</keyword>
<evidence type="ECO:0000256" key="2">
    <source>
        <dbReference type="SAM" id="SignalP"/>
    </source>
</evidence>
<dbReference type="Proteomes" id="UP000007721">
    <property type="component" value="Chromosome"/>
</dbReference>
<protein>
    <recommendedName>
        <fullName evidence="5">PEGA domain-containing protein</fullName>
    </recommendedName>
</protein>
<accession>B9M1I9</accession>
<dbReference type="EMBL" id="CP001390">
    <property type="protein sequence ID" value="ACM21071.1"/>
    <property type="molecule type" value="Genomic_DNA"/>
</dbReference>
<evidence type="ECO:0000256" key="1">
    <source>
        <dbReference type="SAM" id="Phobius"/>
    </source>
</evidence>
<keyword evidence="4" id="KW-1185">Reference proteome</keyword>
<keyword evidence="2" id="KW-0732">Signal</keyword>
<organism evidence="3 4">
    <name type="scientific">Geotalea daltonii (strain DSM 22248 / JCM 15807 / FRC-32)</name>
    <name type="common">Geobacter daltonii</name>
    <dbReference type="NCBI Taxonomy" id="316067"/>
    <lineage>
        <taxon>Bacteria</taxon>
        <taxon>Pseudomonadati</taxon>
        <taxon>Thermodesulfobacteriota</taxon>
        <taxon>Desulfuromonadia</taxon>
        <taxon>Geobacterales</taxon>
        <taxon>Geobacteraceae</taxon>
        <taxon>Geotalea</taxon>
    </lineage>
</organism>
<keyword evidence="1" id="KW-1133">Transmembrane helix</keyword>
<dbReference type="PROSITE" id="PS51257">
    <property type="entry name" value="PROKAR_LIPOPROTEIN"/>
    <property type="match status" value="1"/>
</dbReference>
<evidence type="ECO:0008006" key="5">
    <source>
        <dbReference type="Google" id="ProtNLM"/>
    </source>
</evidence>
<name>B9M1I9_GEODF</name>
<gene>
    <name evidence="3" type="ordered locus">Geob_2721</name>
</gene>
<evidence type="ECO:0000313" key="3">
    <source>
        <dbReference type="EMBL" id="ACM21071.1"/>
    </source>
</evidence>
<evidence type="ECO:0000313" key="4">
    <source>
        <dbReference type="Proteomes" id="UP000007721"/>
    </source>
</evidence>
<feature type="chain" id="PRO_5002888576" description="PEGA domain-containing protein" evidence="2">
    <location>
        <begin position="22"/>
        <end position="200"/>
    </location>
</feature>
<dbReference type="KEGG" id="geo:Geob_2721"/>
<dbReference type="STRING" id="316067.Geob_2721"/>
<sequence length="200" mass="21509">MFKRFIAISVIITLISGCSSAYYVHFDSTPVGATVQFAGSTCTTPCKLPLANTDVQLAQVSFAGREPKLVRVEGAPSVSARVGHGVSSATATTLGYLAIPLLAVGGFGLILFSGNETDGFYNSDYQYDRGGFYITMGALVSGATLMWASKSMKDFSADLYERQDVYVALDLPEAKREDKHKPTLSVDDFIGHRPFPVTGR</sequence>
<dbReference type="AlphaFoldDB" id="B9M1I9"/>
<proteinExistence type="predicted"/>
<feature type="transmembrane region" description="Helical" evidence="1">
    <location>
        <begin position="94"/>
        <end position="112"/>
    </location>
</feature>
<dbReference type="RefSeq" id="WP_012647799.1">
    <property type="nucleotide sequence ID" value="NC_011979.1"/>
</dbReference>
<feature type="transmembrane region" description="Helical" evidence="1">
    <location>
        <begin position="132"/>
        <end position="149"/>
    </location>
</feature>